<feature type="transmembrane region" description="Helical" evidence="13">
    <location>
        <begin position="91"/>
        <end position="116"/>
    </location>
</feature>
<keyword evidence="16" id="KW-1185">Reference proteome</keyword>
<dbReference type="Pfam" id="PF02518">
    <property type="entry name" value="HATPase_c"/>
    <property type="match status" value="1"/>
</dbReference>
<comment type="subcellular location">
    <subcellularLocation>
        <location evidence="2">Membrane</location>
        <topology evidence="2">Multi-pass membrane protein</topology>
    </subcellularLocation>
</comment>
<accession>A0ABS4SR26</accession>
<dbReference type="Pfam" id="PF07568">
    <property type="entry name" value="HisKA_2"/>
    <property type="match status" value="1"/>
</dbReference>
<dbReference type="PROSITE" id="PS50109">
    <property type="entry name" value="HIS_KIN"/>
    <property type="match status" value="1"/>
</dbReference>
<evidence type="ECO:0000256" key="6">
    <source>
        <dbReference type="ARBA" id="ARBA00022692"/>
    </source>
</evidence>
<dbReference type="Pfam" id="PF13493">
    <property type="entry name" value="DUF4118"/>
    <property type="match status" value="1"/>
</dbReference>
<dbReference type="Gene3D" id="3.30.565.10">
    <property type="entry name" value="Histidine kinase-like ATPase, C-terminal domain"/>
    <property type="match status" value="1"/>
</dbReference>
<dbReference type="SMART" id="SM00387">
    <property type="entry name" value="HATPase_c"/>
    <property type="match status" value="1"/>
</dbReference>
<dbReference type="PANTHER" id="PTHR41523:SF8">
    <property type="entry name" value="ETHYLENE RESPONSE SENSOR PROTEIN"/>
    <property type="match status" value="1"/>
</dbReference>
<evidence type="ECO:0000256" key="9">
    <source>
        <dbReference type="ARBA" id="ARBA00022840"/>
    </source>
</evidence>
<evidence type="ECO:0000256" key="3">
    <source>
        <dbReference type="ARBA" id="ARBA00012438"/>
    </source>
</evidence>
<feature type="transmembrane region" description="Helical" evidence="13">
    <location>
        <begin position="12"/>
        <end position="34"/>
    </location>
</feature>
<evidence type="ECO:0000256" key="13">
    <source>
        <dbReference type="SAM" id="Phobius"/>
    </source>
</evidence>
<dbReference type="PRINTS" id="PR00344">
    <property type="entry name" value="BCTRLSENSOR"/>
</dbReference>
<dbReference type="EMBL" id="JAGINP010000016">
    <property type="protein sequence ID" value="MBP2294533.1"/>
    <property type="molecule type" value="Genomic_DNA"/>
</dbReference>
<reference evidence="15 16" key="1">
    <citation type="submission" date="2021-03" db="EMBL/GenBank/DDBJ databases">
        <title>Genomic Encyclopedia of Type Strains, Phase III (KMG-III): the genomes of soil and plant-associated and newly described type strains.</title>
        <authorList>
            <person name="Whitman W."/>
        </authorList>
    </citation>
    <scope>NUCLEOTIDE SEQUENCE [LARGE SCALE GENOMIC DNA]</scope>
    <source>
        <strain evidence="15 16">IMMIB AFH-6</strain>
    </source>
</reference>
<dbReference type="GO" id="GO:0016301">
    <property type="term" value="F:kinase activity"/>
    <property type="evidence" value="ECO:0007669"/>
    <property type="project" value="UniProtKB-KW"/>
</dbReference>
<name>A0ABS4SR26_9PROT</name>
<keyword evidence="9" id="KW-0067">ATP-binding</keyword>
<dbReference type="RefSeq" id="WP_209768741.1">
    <property type="nucleotide sequence ID" value="NZ_JAGINP010000016.1"/>
</dbReference>
<keyword evidence="6 13" id="KW-0812">Transmembrane</keyword>
<dbReference type="InterPro" id="IPR025201">
    <property type="entry name" value="KdpD_TM"/>
</dbReference>
<dbReference type="PANTHER" id="PTHR41523">
    <property type="entry name" value="TWO-COMPONENT SYSTEM SENSOR PROTEIN"/>
    <property type="match status" value="1"/>
</dbReference>
<keyword evidence="4" id="KW-0597">Phosphoprotein</keyword>
<comment type="caution">
    <text evidence="15">The sequence shown here is derived from an EMBL/GenBank/DDBJ whole genome shotgun (WGS) entry which is preliminary data.</text>
</comment>
<evidence type="ECO:0000256" key="11">
    <source>
        <dbReference type="ARBA" id="ARBA00023012"/>
    </source>
</evidence>
<dbReference type="EC" id="2.7.13.3" evidence="3"/>
<comment type="catalytic activity">
    <reaction evidence="1">
        <text>ATP + protein L-histidine = ADP + protein N-phospho-L-histidine.</text>
        <dbReference type="EC" id="2.7.13.3"/>
    </reaction>
</comment>
<feature type="domain" description="Histidine kinase" evidence="14">
    <location>
        <begin position="139"/>
        <end position="338"/>
    </location>
</feature>
<gene>
    <name evidence="15" type="ORF">J2851_004323</name>
</gene>
<evidence type="ECO:0000256" key="1">
    <source>
        <dbReference type="ARBA" id="ARBA00000085"/>
    </source>
</evidence>
<evidence type="ECO:0000256" key="12">
    <source>
        <dbReference type="ARBA" id="ARBA00023136"/>
    </source>
</evidence>
<evidence type="ECO:0000256" key="5">
    <source>
        <dbReference type="ARBA" id="ARBA00022679"/>
    </source>
</evidence>
<dbReference type="Proteomes" id="UP000781958">
    <property type="component" value="Unassembled WGS sequence"/>
</dbReference>
<dbReference type="Gene3D" id="1.20.120.620">
    <property type="entry name" value="Backbone structure of the membrane domain of e. Coli histidine kinase receptor kdpd"/>
    <property type="match status" value="1"/>
</dbReference>
<evidence type="ECO:0000313" key="15">
    <source>
        <dbReference type="EMBL" id="MBP2294533.1"/>
    </source>
</evidence>
<dbReference type="InterPro" id="IPR036890">
    <property type="entry name" value="HATPase_C_sf"/>
</dbReference>
<dbReference type="InterPro" id="IPR005467">
    <property type="entry name" value="His_kinase_dom"/>
</dbReference>
<dbReference type="InterPro" id="IPR003594">
    <property type="entry name" value="HATPase_dom"/>
</dbReference>
<keyword evidence="7" id="KW-0547">Nucleotide-binding</keyword>
<evidence type="ECO:0000256" key="8">
    <source>
        <dbReference type="ARBA" id="ARBA00022777"/>
    </source>
</evidence>
<keyword evidence="8 15" id="KW-0418">Kinase</keyword>
<evidence type="ECO:0000256" key="2">
    <source>
        <dbReference type="ARBA" id="ARBA00004141"/>
    </source>
</evidence>
<keyword evidence="5" id="KW-0808">Transferase</keyword>
<dbReference type="InterPro" id="IPR004358">
    <property type="entry name" value="Sig_transdc_His_kin-like_C"/>
</dbReference>
<organism evidence="15 16">
    <name type="scientific">Azospirillum rugosum</name>
    <dbReference type="NCBI Taxonomy" id="416170"/>
    <lineage>
        <taxon>Bacteria</taxon>
        <taxon>Pseudomonadati</taxon>
        <taxon>Pseudomonadota</taxon>
        <taxon>Alphaproteobacteria</taxon>
        <taxon>Rhodospirillales</taxon>
        <taxon>Azospirillaceae</taxon>
        <taxon>Azospirillum</taxon>
    </lineage>
</organism>
<evidence type="ECO:0000256" key="4">
    <source>
        <dbReference type="ARBA" id="ARBA00022553"/>
    </source>
</evidence>
<evidence type="ECO:0000256" key="7">
    <source>
        <dbReference type="ARBA" id="ARBA00022741"/>
    </source>
</evidence>
<feature type="transmembrane region" description="Helical" evidence="13">
    <location>
        <begin position="46"/>
        <end position="79"/>
    </location>
</feature>
<dbReference type="SUPFAM" id="SSF55874">
    <property type="entry name" value="ATPase domain of HSP90 chaperone/DNA topoisomerase II/histidine kinase"/>
    <property type="match status" value="1"/>
</dbReference>
<keyword evidence="10 13" id="KW-1133">Transmembrane helix</keyword>
<proteinExistence type="predicted"/>
<keyword evidence="11" id="KW-0902">Two-component regulatory system</keyword>
<protein>
    <recommendedName>
        <fullName evidence="3">histidine kinase</fullName>
        <ecNumber evidence="3">2.7.13.3</ecNumber>
    </recommendedName>
</protein>
<evidence type="ECO:0000313" key="16">
    <source>
        <dbReference type="Proteomes" id="UP000781958"/>
    </source>
</evidence>
<keyword evidence="12 13" id="KW-0472">Membrane</keyword>
<dbReference type="InterPro" id="IPR038318">
    <property type="entry name" value="KdpD_sf"/>
</dbReference>
<dbReference type="InterPro" id="IPR011495">
    <property type="entry name" value="Sig_transdc_His_kin_sub2_dim/P"/>
</dbReference>
<sequence>MPLSTLFRLRKNVALGLVFGVAAFVVALVVRMAIGDRLPPGFPYLTFFPAVIITTVLAGLWPGILTAVLSGLAAWYFFIEPLNSFVVTSGTALALGFYIVVVAVDIAVIHIMNVALERLAEERNRSAALTQQAQVMFSELQHRVSNNLQLVSALMLIQKANVTDPAARRALEDACGRLTTLGRLHRTLHDPNRERTSLAEFLSSLCQDVLDSAGADKVRCPVSADAVDIPADKMIPLALIVTELVSNALEHAFPGDSGGTVAVGLRADGDAAVLTVRDNGRGLPDGFSLDRPSSLGLKLVQALAGQIGGRFSMTGASMGDGGMTGGGTTATLRFPNAAA</sequence>
<evidence type="ECO:0000256" key="10">
    <source>
        <dbReference type="ARBA" id="ARBA00022989"/>
    </source>
</evidence>
<evidence type="ECO:0000259" key="14">
    <source>
        <dbReference type="PROSITE" id="PS50109"/>
    </source>
</evidence>